<dbReference type="Gene3D" id="3.40.50.150">
    <property type="entry name" value="Vaccinia Virus protein VP39"/>
    <property type="match status" value="1"/>
</dbReference>
<sequence>MSQGHDWTFHGFAGEFDGHVREQLPWYELASAAMGLIARQYIPKEGKVYDLGASTGNVGRVLAPTLEARCARLTALDECPDMVEAYNAPGRALRADITRFDYKPFDVAVAFSGVHVSCRARPEKAAGPPAAAATPRRGHHHL</sequence>
<accession>B6WYH2</accession>
<dbReference type="AlphaFoldDB" id="B6WYH2"/>
<reference evidence="1 2" key="1">
    <citation type="submission" date="2008-10" db="EMBL/GenBank/DDBJ databases">
        <title>Draft genome sequence of Desulvovibrio piger (ATCC 29098).</title>
        <authorList>
            <person name="Sudarsanam P."/>
            <person name="Ley R."/>
            <person name="Guruge J."/>
            <person name="Turnbaugh P.J."/>
            <person name="Mahowald M."/>
            <person name="Liep D."/>
            <person name="Gordon J."/>
        </authorList>
    </citation>
    <scope>NUCLEOTIDE SEQUENCE [LARGE SCALE GENOMIC DNA]</scope>
    <source>
        <strain evidence="1 2">ATCC 29098</strain>
    </source>
</reference>
<evidence type="ECO:0000313" key="2">
    <source>
        <dbReference type="Proteomes" id="UP000003676"/>
    </source>
</evidence>
<name>B6WYH2_9BACT</name>
<dbReference type="HOGENOM" id="CLU_1812686_0_0_7"/>
<reference evidence="1 2" key="2">
    <citation type="submission" date="2008-10" db="EMBL/GenBank/DDBJ databases">
        <authorList>
            <person name="Fulton L."/>
            <person name="Clifton S."/>
            <person name="Fulton B."/>
            <person name="Xu J."/>
            <person name="Minx P."/>
            <person name="Pepin K.H."/>
            <person name="Johnson M."/>
            <person name="Bhonagiri V."/>
            <person name="Nash W.E."/>
            <person name="Mardis E.R."/>
            <person name="Wilson R.K."/>
        </authorList>
    </citation>
    <scope>NUCLEOTIDE SEQUENCE [LARGE SCALE GENOMIC DNA]</scope>
    <source>
        <strain evidence="1 2">ATCC 29098</strain>
    </source>
</reference>
<dbReference type="EMBL" id="ABXU01000108">
    <property type="protein sequence ID" value="EEB31973.1"/>
    <property type="molecule type" value="Genomic_DNA"/>
</dbReference>
<dbReference type="eggNOG" id="COG2226">
    <property type="taxonomic scope" value="Bacteria"/>
</dbReference>
<evidence type="ECO:0008006" key="3">
    <source>
        <dbReference type="Google" id="ProtNLM"/>
    </source>
</evidence>
<organism evidence="1 2">
    <name type="scientific">Desulfovibrio piger ATCC 29098</name>
    <dbReference type="NCBI Taxonomy" id="411464"/>
    <lineage>
        <taxon>Bacteria</taxon>
        <taxon>Pseudomonadati</taxon>
        <taxon>Thermodesulfobacteriota</taxon>
        <taxon>Desulfovibrionia</taxon>
        <taxon>Desulfovibrionales</taxon>
        <taxon>Desulfovibrionaceae</taxon>
        <taxon>Desulfovibrio</taxon>
    </lineage>
</organism>
<dbReference type="SUPFAM" id="SSF53335">
    <property type="entry name" value="S-adenosyl-L-methionine-dependent methyltransferases"/>
    <property type="match status" value="1"/>
</dbReference>
<proteinExistence type="predicted"/>
<protein>
    <recommendedName>
        <fullName evidence="3">Methyltransferase domain-containing protein</fullName>
    </recommendedName>
</protein>
<dbReference type="InterPro" id="IPR029063">
    <property type="entry name" value="SAM-dependent_MTases_sf"/>
</dbReference>
<dbReference type="STRING" id="901.DESPIGER_0066"/>
<gene>
    <name evidence="1" type="ORF">DESPIG_03158</name>
</gene>
<evidence type="ECO:0000313" key="1">
    <source>
        <dbReference type="EMBL" id="EEB31973.1"/>
    </source>
</evidence>
<dbReference type="Proteomes" id="UP000003676">
    <property type="component" value="Unassembled WGS sequence"/>
</dbReference>
<comment type="caution">
    <text evidence="1">The sequence shown here is derived from an EMBL/GenBank/DDBJ whole genome shotgun (WGS) entry which is preliminary data.</text>
</comment>